<gene>
    <name evidence="2" type="ORF">THAOC_22183</name>
</gene>
<feature type="region of interest" description="Disordered" evidence="1">
    <location>
        <begin position="95"/>
        <end position="135"/>
    </location>
</feature>
<dbReference type="Proteomes" id="UP000266841">
    <property type="component" value="Unassembled WGS sequence"/>
</dbReference>
<organism evidence="2 3">
    <name type="scientific">Thalassiosira oceanica</name>
    <name type="common">Marine diatom</name>
    <dbReference type="NCBI Taxonomy" id="159749"/>
    <lineage>
        <taxon>Eukaryota</taxon>
        <taxon>Sar</taxon>
        <taxon>Stramenopiles</taxon>
        <taxon>Ochrophyta</taxon>
        <taxon>Bacillariophyta</taxon>
        <taxon>Coscinodiscophyceae</taxon>
        <taxon>Thalassiosirophycidae</taxon>
        <taxon>Thalassiosirales</taxon>
        <taxon>Thalassiosiraceae</taxon>
        <taxon>Thalassiosira</taxon>
    </lineage>
</organism>
<dbReference type="EMBL" id="AGNL01027164">
    <property type="protein sequence ID" value="EJK57742.1"/>
    <property type="molecule type" value="Genomic_DNA"/>
</dbReference>
<dbReference type="AlphaFoldDB" id="K0SGU4"/>
<name>K0SGU4_THAOC</name>
<sequence length="135" mass="14648">AVEKQPGNQHLPQLPPQHPVLVLRFWGLSHLAGTPQIQQVYSAMNPLLAYTLAPMHLSAFDIPRGSGKTTWERGFFFLTAPLAITSYHTSKTRLAEAPFGPAGDDNGPGSEPPPRDRTGIATAFVPSRRWSPAAP</sequence>
<proteinExistence type="predicted"/>
<comment type="caution">
    <text evidence="2">The sequence shown here is derived from an EMBL/GenBank/DDBJ whole genome shotgun (WGS) entry which is preliminary data.</text>
</comment>
<protein>
    <submittedName>
        <fullName evidence="2">Uncharacterized protein</fullName>
    </submittedName>
</protein>
<feature type="non-terminal residue" evidence="2">
    <location>
        <position position="1"/>
    </location>
</feature>
<evidence type="ECO:0000256" key="1">
    <source>
        <dbReference type="SAM" id="MobiDB-lite"/>
    </source>
</evidence>
<accession>K0SGU4</accession>
<evidence type="ECO:0000313" key="2">
    <source>
        <dbReference type="EMBL" id="EJK57742.1"/>
    </source>
</evidence>
<reference evidence="2 3" key="1">
    <citation type="journal article" date="2012" name="Genome Biol.">
        <title>Genome and low-iron response of an oceanic diatom adapted to chronic iron limitation.</title>
        <authorList>
            <person name="Lommer M."/>
            <person name="Specht M."/>
            <person name="Roy A.S."/>
            <person name="Kraemer L."/>
            <person name="Andreson R."/>
            <person name="Gutowska M.A."/>
            <person name="Wolf J."/>
            <person name="Bergner S.V."/>
            <person name="Schilhabel M.B."/>
            <person name="Klostermeier U.C."/>
            <person name="Beiko R.G."/>
            <person name="Rosenstiel P."/>
            <person name="Hippler M."/>
            <person name="Laroche J."/>
        </authorList>
    </citation>
    <scope>NUCLEOTIDE SEQUENCE [LARGE SCALE GENOMIC DNA]</scope>
    <source>
        <strain evidence="2 3">CCMP1005</strain>
    </source>
</reference>
<evidence type="ECO:0000313" key="3">
    <source>
        <dbReference type="Proteomes" id="UP000266841"/>
    </source>
</evidence>
<keyword evidence="3" id="KW-1185">Reference proteome</keyword>